<dbReference type="Pfam" id="PF00672">
    <property type="entry name" value="HAMP"/>
    <property type="match status" value="2"/>
</dbReference>
<feature type="domain" description="HAMP" evidence="7">
    <location>
        <begin position="291"/>
        <end position="343"/>
    </location>
</feature>
<dbReference type="SUPFAM" id="SSF58104">
    <property type="entry name" value="Methyl-accepting chemotaxis protein (MCP) signaling domain"/>
    <property type="match status" value="1"/>
</dbReference>
<feature type="transmembrane region" description="Helical" evidence="5">
    <location>
        <begin position="12"/>
        <end position="31"/>
    </location>
</feature>
<evidence type="ECO:0000259" key="7">
    <source>
        <dbReference type="PROSITE" id="PS50885"/>
    </source>
</evidence>
<comment type="caution">
    <text evidence="8">The sequence shown here is derived from an EMBL/GenBank/DDBJ whole genome shotgun (WGS) entry which is preliminary data.</text>
</comment>
<dbReference type="InterPro" id="IPR004090">
    <property type="entry name" value="Chemotax_Me-accpt_rcpt"/>
</dbReference>
<evidence type="ECO:0000259" key="6">
    <source>
        <dbReference type="PROSITE" id="PS50111"/>
    </source>
</evidence>
<keyword evidence="5" id="KW-0472">Membrane</keyword>
<feature type="transmembrane region" description="Helical" evidence="5">
    <location>
        <begin position="190"/>
        <end position="212"/>
    </location>
</feature>
<dbReference type="InterPro" id="IPR051310">
    <property type="entry name" value="MCP_chemotaxis"/>
</dbReference>
<evidence type="ECO:0000313" key="9">
    <source>
        <dbReference type="Proteomes" id="UP000316801"/>
    </source>
</evidence>
<dbReference type="PROSITE" id="PS50885">
    <property type="entry name" value="HAMP"/>
    <property type="match status" value="2"/>
</dbReference>
<evidence type="ECO:0000256" key="3">
    <source>
        <dbReference type="ARBA" id="ARBA00029447"/>
    </source>
</evidence>
<dbReference type="CDD" id="cd06225">
    <property type="entry name" value="HAMP"/>
    <property type="match status" value="1"/>
</dbReference>
<dbReference type="Pfam" id="PF00015">
    <property type="entry name" value="MCPsignal"/>
    <property type="match status" value="1"/>
</dbReference>
<keyword evidence="5" id="KW-0812">Transmembrane</keyword>
<evidence type="ECO:0000256" key="5">
    <source>
        <dbReference type="SAM" id="Phobius"/>
    </source>
</evidence>
<dbReference type="EMBL" id="VJMG01000073">
    <property type="protein sequence ID" value="TRL34520.1"/>
    <property type="molecule type" value="Genomic_DNA"/>
</dbReference>
<keyword evidence="4" id="KW-0807">Transducer</keyword>
<dbReference type="PANTHER" id="PTHR43531:SF11">
    <property type="entry name" value="METHYL-ACCEPTING CHEMOTAXIS PROTEIN 3"/>
    <property type="match status" value="1"/>
</dbReference>
<dbReference type="PRINTS" id="PR00260">
    <property type="entry name" value="CHEMTRNSDUCR"/>
</dbReference>
<dbReference type="GO" id="GO:0016020">
    <property type="term" value="C:membrane"/>
    <property type="evidence" value="ECO:0007669"/>
    <property type="project" value="UniProtKB-SubCell"/>
</dbReference>
<evidence type="ECO:0000256" key="4">
    <source>
        <dbReference type="PROSITE-ProRule" id="PRU00284"/>
    </source>
</evidence>
<dbReference type="PROSITE" id="PS50111">
    <property type="entry name" value="CHEMOTAXIS_TRANSDUC_2"/>
    <property type="match status" value="1"/>
</dbReference>
<keyword evidence="5" id="KW-1133">Transmembrane helix</keyword>
<dbReference type="PANTHER" id="PTHR43531">
    <property type="entry name" value="PROTEIN ICFG"/>
    <property type="match status" value="1"/>
</dbReference>
<sequence>MLRHMSIRTKILSVIIFLGLFSLAGVFYLSLRFDTVNDRYAAFIANESTAAVLGARSSAGMWTAVNAISRVALNEVGTPAYDEGKAAFLRNLDGARTKLIDISQKVPQTKAAADELLAISEQFKGVFDKVVAAKEAGRTEDALALVRSLDTLSTNFSNRSGANNQVLSELVANGGKTISAETSSVITNSIIALVIGILATIVAAFYVARAGITAPMERLRARMVSLAAGETDAAIDGTDRKDEIGAMAKTVEVFRNNALERARLARSNEAERQKTEAERAQHEAIRSEEAGALADVVQALASGLRALADGDLSHRITRPFTDKLDQLRTDFNHSLEKLGQAMRLVGTNAEAIQAGANEIRSSSDDLSRRTEQQAASVEETAAALEEITTTVRDGAKRAEETRRLVVATGEDARNSGGVVRSAVDAMHAIEKSSGEISNIIGVIDEIAFQTNLLALNAGVEAARAGEAGKGFAVVAQEVRELAQRSAQAAKEIKGLINTSSEQVANGVTLVGNTGKALEGIVTQVQQITAHVQAIADAYREQALGLQEINTAVNTMDQGTQQNAAMVEEATATAHHLSTEAEALTRLLAQFRLAEASGNVRMNRAA</sequence>
<dbReference type="GO" id="GO:0006935">
    <property type="term" value="P:chemotaxis"/>
    <property type="evidence" value="ECO:0007669"/>
    <property type="project" value="UniProtKB-KW"/>
</dbReference>
<comment type="similarity">
    <text evidence="3">Belongs to the methyl-accepting chemotaxis (MCP) protein family.</text>
</comment>
<accession>A0A549SY29</accession>
<dbReference type="AlphaFoldDB" id="A0A549SY29"/>
<feature type="domain" description="Methyl-accepting transducer" evidence="6">
    <location>
        <begin position="348"/>
        <end position="577"/>
    </location>
</feature>
<protein>
    <submittedName>
        <fullName evidence="8">HAMP domain-containing protein</fullName>
    </submittedName>
</protein>
<evidence type="ECO:0000256" key="1">
    <source>
        <dbReference type="ARBA" id="ARBA00004370"/>
    </source>
</evidence>
<dbReference type="SUPFAM" id="SSF158472">
    <property type="entry name" value="HAMP domain-like"/>
    <property type="match status" value="1"/>
</dbReference>
<comment type="subcellular location">
    <subcellularLocation>
        <location evidence="1">Membrane</location>
    </subcellularLocation>
</comment>
<dbReference type="GO" id="GO:0004888">
    <property type="term" value="F:transmembrane signaling receptor activity"/>
    <property type="evidence" value="ECO:0007669"/>
    <property type="project" value="InterPro"/>
</dbReference>
<keyword evidence="2" id="KW-0145">Chemotaxis</keyword>
<evidence type="ECO:0000313" key="8">
    <source>
        <dbReference type="EMBL" id="TRL34520.1"/>
    </source>
</evidence>
<dbReference type="InterPro" id="IPR003660">
    <property type="entry name" value="HAMP_dom"/>
</dbReference>
<organism evidence="8 9">
    <name type="scientific">Rhizobium straminoryzae</name>
    <dbReference type="NCBI Taxonomy" id="1387186"/>
    <lineage>
        <taxon>Bacteria</taxon>
        <taxon>Pseudomonadati</taxon>
        <taxon>Pseudomonadota</taxon>
        <taxon>Alphaproteobacteria</taxon>
        <taxon>Hyphomicrobiales</taxon>
        <taxon>Rhizobiaceae</taxon>
        <taxon>Rhizobium/Agrobacterium group</taxon>
        <taxon>Rhizobium</taxon>
    </lineage>
</organism>
<keyword evidence="9" id="KW-1185">Reference proteome</keyword>
<name>A0A549SY29_9HYPH</name>
<dbReference type="FunFam" id="1.10.287.950:FF:000001">
    <property type="entry name" value="Methyl-accepting chemotaxis sensory transducer"/>
    <property type="match status" value="1"/>
</dbReference>
<gene>
    <name evidence="8" type="ORF">FNA46_21705</name>
</gene>
<reference evidence="8 9" key="1">
    <citation type="submission" date="2019-07" db="EMBL/GenBank/DDBJ databases">
        <title>Ln-dependent methylotrophs.</title>
        <authorList>
            <person name="Tani A."/>
        </authorList>
    </citation>
    <scope>NUCLEOTIDE SEQUENCE [LARGE SCALE GENOMIC DNA]</scope>
    <source>
        <strain evidence="8 9">SM12</strain>
    </source>
</reference>
<feature type="domain" description="HAMP" evidence="7">
    <location>
        <begin position="210"/>
        <end position="263"/>
    </location>
</feature>
<dbReference type="Gene3D" id="1.10.287.950">
    <property type="entry name" value="Methyl-accepting chemotaxis protein"/>
    <property type="match status" value="1"/>
</dbReference>
<evidence type="ECO:0000256" key="2">
    <source>
        <dbReference type="ARBA" id="ARBA00022500"/>
    </source>
</evidence>
<dbReference type="CDD" id="cd11386">
    <property type="entry name" value="MCP_signal"/>
    <property type="match status" value="1"/>
</dbReference>
<dbReference type="SMART" id="SM00304">
    <property type="entry name" value="HAMP"/>
    <property type="match status" value="2"/>
</dbReference>
<proteinExistence type="inferred from homology"/>
<dbReference type="Proteomes" id="UP000316801">
    <property type="component" value="Unassembled WGS sequence"/>
</dbReference>
<dbReference type="GO" id="GO:0007165">
    <property type="term" value="P:signal transduction"/>
    <property type="evidence" value="ECO:0007669"/>
    <property type="project" value="UniProtKB-KW"/>
</dbReference>
<dbReference type="InterPro" id="IPR004089">
    <property type="entry name" value="MCPsignal_dom"/>
</dbReference>
<dbReference type="SMART" id="SM00283">
    <property type="entry name" value="MA"/>
    <property type="match status" value="1"/>
</dbReference>
<dbReference type="Gene3D" id="6.10.340.10">
    <property type="match status" value="1"/>
</dbReference>